<evidence type="ECO:0000259" key="6">
    <source>
        <dbReference type="Pfam" id="PF07980"/>
    </source>
</evidence>
<evidence type="ECO:0000313" key="8">
    <source>
        <dbReference type="EMBL" id="SCC45486.1"/>
    </source>
</evidence>
<keyword evidence="5" id="KW-0998">Cell outer membrane</keyword>
<organism evidence="8 9">
    <name type="scientific">Chitinophaga costaii</name>
    <dbReference type="NCBI Taxonomy" id="1335309"/>
    <lineage>
        <taxon>Bacteria</taxon>
        <taxon>Pseudomonadati</taxon>
        <taxon>Bacteroidota</taxon>
        <taxon>Chitinophagia</taxon>
        <taxon>Chitinophagales</taxon>
        <taxon>Chitinophagaceae</taxon>
        <taxon>Chitinophaga</taxon>
    </lineage>
</organism>
<evidence type="ECO:0000256" key="5">
    <source>
        <dbReference type="ARBA" id="ARBA00023237"/>
    </source>
</evidence>
<feature type="domain" description="SusD-like N-terminal" evidence="7">
    <location>
        <begin position="111"/>
        <end position="244"/>
    </location>
</feature>
<evidence type="ECO:0000256" key="4">
    <source>
        <dbReference type="ARBA" id="ARBA00023136"/>
    </source>
</evidence>
<proteinExistence type="inferred from homology"/>
<keyword evidence="4" id="KW-0472">Membrane</keyword>
<dbReference type="CDD" id="cd08977">
    <property type="entry name" value="SusD"/>
    <property type="match status" value="1"/>
</dbReference>
<keyword evidence="9" id="KW-1185">Reference proteome</keyword>
<dbReference type="EMBL" id="FMAR01000009">
    <property type="protein sequence ID" value="SCC45486.1"/>
    <property type="molecule type" value="Genomic_DNA"/>
</dbReference>
<evidence type="ECO:0000256" key="3">
    <source>
        <dbReference type="ARBA" id="ARBA00022729"/>
    </source>
</evidence>
<dbReference type="Gene3D" id="1.25.40.390">
    <property type="match status" value="1"/>
</dbReference>
<name>A0A1C4EPJ1_9BACT</name>
<dbReference type="Pfam" id="PF07980">
    <property type="entry name" value="SusD_RagB"/>
    <property type="match status" value="1"/>
</dbReference>
<dbReference type="GO" id="GO:0009279">
    <property type="term" value="C:cell outer membrane"/>
    <property type="evidence" value="ECO:0007669"/>
    <property type="project" value="UniProtKB-SubCell"/>
</dbReference>
<dbReference type="RefSeq" id="WP_165798471.1">
    <property type="nucleotide sequence ID" value="NZ_FMAR01000009.1"/>
</dbReference>
<dbReference type="STRING" id="1335309.GA0116948_10991"/>
<accession>A0A1C4EPJ1</accession>
<sequence length="498" mass="54020">MQTFYNYRIRPTGATGYSRMPVGLFGLLLASVFAFTGCKKLVTIDEPANTITTPEVFSSDQQAYAAIAGMYSVMINASIYSSFSNGGVTVLAGFSADELNNVSPTYLPFVTNQLLAKTALPDMLWRTAYTTIYNANAIIEGIAASKGAMHDSVKTALTGEAKFVRAFSYYYLTGMYGDVPLALTIDFNQTIKAAKTPQAQVYQQMIQDLQDAQATLPADYSAGSGERIRPNRLAATALLARVYLCTHDYAAAATQASTVINNTALFHLETDLNNVFLKNSAEAIWQLQQNTAAPAVGSATPEGITFMPNPLATGVPSLATLTNELMAAFETGDQRRNAWIDSSDNSQSGTPALYYYPYKYKTGKHNTVVGGTATEYYMVLRLAEQYLIRAEAAANGAPGGLPAAITDLNVIRVRAGLPPLPATLEHDAVIAAVAHERQIELFAEWGHRWLDLKRTGQAHAVLSQLPGKQPWTGDFQLLYPVPATELQRDPNLSQNEGY</sequence>
<reference evidence="8 9" key="1">
    <citation type="submission" date="2016-08" db="EMBL/GenBank/DDBJ databases">
        <authorList>
            <person name="Seilhamer J.J."/>
        </authorList>
    </citation>
    <scope>NUCLEOTIDE SEQUENCE [LARGE SCALE GENOMIC DNA]</scope>
    <source>
        <strain evidence="8 9">A37T2</strain>
    </source>
</reference>
<keyword evidence="3" id="KW-0732">Signal</keyword>
<protein>
    <submittedName>
        <fullName evidence="8">Starch-binding associating with outer membrane</fullName>
    </submittedName>
</protein>
<comment type="similarity">
    <text evidence="2">Belongs to the SusD family.</text>
</comment>
<dbReference type="InterPro" id="IPR011990">
    <property type="entry name" value="TPR-like_helical_dom_sf"/>
</dbReference>
<dbReference type="AlphaFoldDB" id="A0A1C4EPJ1"/>
<dbReference type="InterPro" id="IPR033985">
    <property type="entry name" value="SusD-like_N"/>
</dbReference>
<dbReference type="SUPFAM" id="SSF48452">
    <property type="entry name" value="TPR-like"/>
    <property type="match status" value="1"/>
</dbReference>
<evidence type="ECO:0000256" key="1">
    <source>
        <dbReference type="ARBA" id="ARBA00004442"/>
    </source>
</evidence>
<feature type="domain" description="RagB/SusD" evidence="6">
    <location>
        <begin position="332"/>
        <end position="498"/>
    </location>
</feature>
<evidence type="ECO:0000256" key="2">
    <source>
        <dbReference type="ARBA" id="ARBA00006275"/>
    </source>
</evidence>
<evidence type="ECO:0000259" key="7">
    <source>
        <dbReference type="Pfam" id="PF14322"/>
    </source>
</evidence>
<evidence type="ECO:0000313" key="9">
    <source>
        <dbReference type="Proteomes" id="UP000242818"/>
    </source>
</evidence>
<dbReference type="Pfam" id="PF14322">
    <property type="entry name" value="SusD-like_3"/>
    <property type="match status" value="1"/>
</dbReference>
<dbReference type="Proteomes" id="UP000242818">
    <property type="component" value="Unassembled WGS sequence"/>
</dbReference>
<comment type="subcellular location">
    <subcellularLocation>
        <location evidence="1">Cell outer membrane</location>
    </subcellularLocation>
</comment>
<dbReference type="InterPro" id="IPR012944">
    <property type="entry name" value="SusD_RagB_dom"/>
</dbReference>
<gene>
    <name evidence="8" type="ORF">GA0116948_10991</name>
</gene>